<comment type="caution">
    <text evidence="1">The sequence shown here is derived from an EMBL/GenBank/DDBJ whole genome shotgun (WGS) entry which is preliminary data.</text>
</comment>
<evidence type="ECO:0000313" key="1">
    <source>
        <dbReference type="EMBL" id="RNA18461.1"/>
    </source>
</evidence>
<evidence type="ECO:0000313" key="2">
    <source>
        <dbReference type="Proteomes" id="UP000276133"/>
    </source>
</evidence>
<sequence>MNVSRFKELLLSCIFLGPLASGLIFKYLSTIININYPSIKKRIVLIQDKFRNFRIYFEEY</sequence>
<organism evidence="1 2">
    <name type="scientific">Brachionus plicatilis</name>
    <name type="common">Marine rotifer</name>
    <name type="synonym">Brachionus muelleri</name>
    <dbReference type="NCBI Taxonomy" id="10195"/>
    <lineage>
        <taxon>Eukaryota</taxon>
        <taxon>Metazoa</taxon>
        <taxon>Spiralia</taxon>
        <taxon>Gnathifera</taxon>
        <taxon>Rotifera</taxon>
        <taxon>Eurotatoria</taxon>
        <taxon>Monogononta</taxon>
        <taxon>Pseudotrocha</taxon>
        <taxon>Ploima</taxon>
        <taxon>Brachionidae</taxon>
        <taxon>Brachionus</taxon>
    </lineage>
</organism>
<proteinExistence type="predicted"/>
<keyword evidence="2" id="KW-1185">Reference proteome</keyword>
<dbReference type="EMBL" id="REGN01004239">
    <property type="protein sequence ID" value="RNA18461.1"/>
    <property type="molecule type" value="Genomic_DNA"/>
</dbReference>
<reference evidence="1 2" key="1">
    <citation type="journal article" date="2018" name="Sci. Rep.">
        <title>Genomic signatures of local adaptation to the degree of environmental predictability in rotifers.</title>
        <authorList>
            <person name="Franch-Gras L."/>
            <person name="Hahn C."/>
            <person name="Garcia-Roger E.M."/>
            <person name="Carmona M.J."/>
            <person name="Serra M."/>
            <person name="Gomez A."/>
        </authorList>
    </citation>
    <scope>NUCLEOTIDE SEQUENCE [LARGE SCALE GENOMIC DNA]</scope>
    <source>
        <strain evidence="1">HYR1</strain>
    </source>
</reference>
<name>A0A3M7R503_BRAPC</name>
<dbReference type="AlphaFoldDB" id="A0A3M7R503"/>
<accession>A0A3M7R503</accession>
<protein>
    <submittedName>
        <fullName evidence="1">Uncharacterized protein</fullName>
    </submittedName>
</protein>
<dbReference type="Proteomes" id="UP000276133">
    <property type="component" value="Unassembled WGS sequence"/>
</dbReference>
<gene>
    <name evidence="1" type="ORF">BpHYR1_052146</name>
</gene>